<gene>
    <name evidence="2" type="ORF">FHT01_001333</name>
</gene>
<organism evidence="2 3">
    <name type="scientific">Sphingomonas japonica</name>
    <dbReference type="NCBI Taxonomy" id="511662"/>
    <lineage>
        <taxon>Bacteria</taxon>
        <taxon>Pseudomonadati</taxon>
        <taxon>Pseudomonadota</taxon>
        <taxon>Alphaproteobacteria</taxon>
        <taxon>Sphingomonadales</taxon>
        <taxon>Sphingomonadaceae</taxon>
        <taxon>Sphingomonas</taxon>
    </lineage>
</organism>
<evidence type="ECO:0000313" key="3">
    <source>
        <dbReference type="Proteomes" id="UP000788153"/>
    </source>
</evidence>
<reference evidence="2 3" key="1">
    <citation type="submission" date="2020-03" db="EMBL/GenBank/DDBJ databases">
        <title>Genomic Encyclopedia of Type Strains, Phase IV (KMG-IV): sequencing the most valuable type-strain genomes for metagenomic binning, comparative biology and taxonomic classification.</title>
        <authorList>
            <person name="Goeker M."/>
        </authorList>
    </citation>
    <scope>NUCLEOTIDE SEQUENCE [LARGE SCALE GENOMIC DNA]</scope>
    <source>
        <strain evidence="2 3">DSM 22753</strain>
    </source>
</reference>
<dbReference type="InterPro" id="IPR018673">
    <property type="entry name" value="DUF2141"/>
</dbReference>
<accession>A0ABX0TZP4</accession>
<sequence>MTAKMIFTAAALVASSAAVPAAAQAAALGPDGQACAQGDGPAIRVNVFGLKDRSGRLKLELYPANEDDFLKDDTKLKAEGKTFRRIWADMPASGAVSLCIKAPAPGKYALLFTHDRDGKNKFNFWKDGAGFPSNTKLGRSRPDLGQAVIAVGRGVTTTNITAQYLRGLGGFSPLGS</sequence>
<evidence type="ECO:0000313" key="2">
    <source>
        <dbReference type="EMBL" id="NIJ23791.1"/>
    </source>
</evidence>
<protein>
    <submittedName>
        <fullName evidence="2">Uncharacterized protein (DUF2141 family)</fullName>
    </submittedName>
</protein>
<name>A0ABX0TZP4_9SPHN</name>
<dbReference type="Proteomes" id="UP000788153">
    <property type="component" value="Unassembled WGS sequence"/>
</dbReference>
<feature type="signal peptide" evidence="1">
    <location>
        <begin position="1"/>
        <end position="25"/>
    </location>
</feature>
<proteinExistence type="predicted"/>
<comment type="caution">
    <text evidence="2">The sequence shown here is derived from an EMBL/GenBank/DDBJ whole genome shotgun (WGS) entry which is preliminary data.</text>
</comment>
<dbReference type="Pfam" id="PF09912">
    <property type="entry name" value="DUF2141"/>
    <property type="match status" value="1"/>
</dbReference>
<feature type="chain" id="PRO_5045500115" evidence="1">
    <location>
        <begin position="26"/>
        <end position="176"/>
    </location>
</feature>
<keyword evidence="1" id="KW-0732">Signal</keyword>
<evidence type="ECO:0000256" key="1">
    <source>
        <dbReference type="SAM" id="SignalP"/>
    </source>
</evidence>
<dbReference type="RefSeq" id="WP_140231399.1">
    <property type="nucleotide sequence ID" value="NZ_BAAAEV010000001.1"/>
</dbReference>
<keyword evidence="3" id="KW-1185">Reference proteome</keyword>
<dbReference type="EMBL" id="JAASQP010000001">
    <property type="protein sequence ID" value="NIJ23791.1"/>
    <property type="molecule type" value="Genomic_DNA"/>
</dbReference>